<dbReference type="Pfam" id="PF13677">
    <property type="entry name" value="MotB_plug"/>
    <property type="match status" value="1"/>
</dbReference>
<dbReference type="Gene3D" id="3.30.1330.60">
    <property type="entry name" value="OmpA-like domain"/>
    <property type="match status" value="1"/>
</dbReference>
<keyword evidence="4 8" id="KW-0812">Transmembrane</keyword>
<evidence type="ECO:0000256" key="6">
    <source>
        <dbReference type="ARBA" id="ARBA00023136"/>
    </source>
</evidence>
<evidence type="ECO:0000313" key="11">
    <source>
        <dbReference type="Proteomes" id="UP000595332"/>
    </source>
</evidence>
<dbReference type="Pfam" id="PF00691">
    <property type="entry name" value="OmpA"/>
    <property type="match status" value="1"/>
</dbReference>
<keyword evidence="5 8" id="KW-1133">Transmembrane helix</keyword>
<feature type="transmembrane region" description="Helical" evidence="8">
    <location>
        <begin position="22"/>
        <end position="39"/>
    </location>
</feature>
<dbReference type="PANTHER" id="PTHR30329">
    <property type="entry name" value="STATOR ELEMENT OF FLAGELLAR MOTOR COMPLEX"/>
    <property type="match status" value="1"/>
</dbReference>
<evidence type="ECO:0000256" key="5">
    <source>
        <dbReference type="ARBA" id="ARBA00022989"/>
    </source>
</evidence>
<dbReference type="KEGG" id="njp:NEJAP_2875"/>
<dbReference type="CDD" id="cd07185">
    <property type="entry name" value="OmpA_C-like"/>
    <property type="match status" value="1"/>
</dbReference>
<gene>
    <name evidence="10" type="ORF">NEJAP_2875</name>
</gene>
<evidence type="ECO:0000259" key="9">
    <source>
        <dbReference type="PROSITE" id="PS51123"/>
    </source>
</evidence>
<keyword evidence="3" id="KW-1003">Cell membrane</keyword>
<comment type="similarity">
    <text evidence="2">Belongs to the MotB family.</text>
</comment>
<name>A0A7R6PUP1_9GAMM</name>
<dbReference type="RefSeq" id="WP_201347974.1">
    <property type="nucleotide sequence ID" value="NZ_AP014546.1"/>
</dbReference>
<dbReference type="InterPro" id="IPR036737">
    <property type="entry name" value="OmpA-like_sf"/>
</dbReference>
<dbReference type="InterPro" id="IPR025713">
    <property type="entry name" value="MotB-like_N_dom"/>
</dbReference>
<organism evidence="10 11">
    <name type="scientific">Neptunomonas japonica JAMM 1380</name>
    <dbReference type="NCBI Taxonomy" id="1441457"/>
    <lineage>
        <taxon>Bacteria</taxon>
        <taxon>Pseudomonadati</taxon>
        <taxon>Pseudomonadota</taxon>
        <taxon>Gammaproteobacteria</taxon>
        <taxon>Oceanospirillales</taxon>
        <taxon>Oceanospirillaceae</taxon>
        <taxon>Neptunomonas</taxon>
    </lineage>
</organism>
<evidence type="ECO:0000256" key="8">
    <source>
        <dbReference type="SAM" id="Phobius"/>
    </source>
</evidence>
<dbReference type="Proteomes" id="UP000595332">
    <property type="component" value="Chromosome"/>
</dbReference>
<evidence type="ECO:0000256" key="7">
    <source>
        <dbReference type="PROSITE-ProRule" id="PRU00473"/>
    </source>
</evidence>
<dbReference type="EMBL" id="AP014546">
    <property type="protein sequence ID" value="BBB30815.1"/>
    <property type="molecule type" value="Genomic_DNA"/>
</dbReference>
<evidence type="ECO:0000313" key="10">
    <source>
        <dbReference type="EMBL" id="BBB30815.1"/>
    </source>
</evidence>
<comment type="subcellular location">
    <subcellularLocation>
        <location evidence="1">Cell membrane</location>
        <topology evidence="1">Single-pass membrane protein</topology>
    </subcellularLocation>
</comment>
<dbReference type="PROSITE" id="PS51123">
    <property type="entry name" value="OMPA_2"/>
    <property type="match status" value="1"/>
</dbReference>
<evidence type="ECO:0000256" key="2">
    <source>
        <dbReference type="ARBA" id="ARBA00008914"/>
    </source>
</evidence>
<keyword evidence="6 7" id="KW-0472">Membrane</keyword>
<dbReference type="InterPro" id="IPR006665">
    <property type="entry name" value="OmpA-like"/>
</dbReference>
<keyword evidence="11" id="KW-1185">Reference proteome</keyword>
<sequence length="267" mass="29790">MSARRAIIDEAEPSWMVTYADLMTLLLVFFVLLFSISTVKKEQFASTIRSFQLAIGDTGGSLIPLPEELRAPAIEIPDSLEQNNADQITPPIVVVQEVEQEEIRLPEMPEAEEEEDLSYMSNSLRDVFASMGVTDAVDVGEPRDGKIRIRVKGSVLFKSGDAEFNRQMMPILDGLLEKLEKNPEFKMGIQGHTDNIPIETAKFPSNWELSAIRATTVLRYLVRGGIDPERVTATGYGDALPIAPNETVEQRAANRRIEFVLEKVLEP</sequence>
<dbReference type="SUPFAM" id="SSF103088">
    <property type="entry name" value="OmpA-like"/>
    <property type="match status" value="1"/>
</dbReference>
<dbReference type="InterPro" id="IPR050330">
    <property type="entry name" value="Bact_OuterMem_StrucFunc"/>
</dbReference>
<dbReference type="GO" id="GO:0005886">
    <property type="term" value="C:plasma membrane"/>
    <property type="evidence" value="ECO:0007669"/>
    <property type="project" value="UniProtKB-SubCell"/>
</dbReference>
<accession>A0A7R6PUP1</accession>
<evidence type="ECO:0000256" key="3">
    <source>
        <dbReference type="ARBA" id="ARBA00022475"/>
    </source>
</evidence>
<feature type="domain" description="OmpA-like" evidence="9">
    <location>
        <begin position="144"/>
        <end position="265"/>
    </location>
</feature>
<proteinExistence type="inferred from homology"/>
<protein>
    <submittedName>
        <fullName evidence="10">Chemotaxis protein MotB</fullName>
    </submittedName>
</protein>
<evidence type="ECO:0000256" key="1">
    <source>
        <dbReference type="ARBA" id="ARBA00004162"/>
    </source>
</evidence>
<reference evidence="10 11" key="1">
    <citation type="journal article" date="2008" name="Int. J. Syst. Evol. Microbiol.">
        <title>Neptunomonas japonica sp. nov., an Osedax japonicus symbiont-like bacterium isolated from sediment adjacent to sperm whale carcasses off Kagoshima, Japan.</title>
        <authorList>
            <person name="Miyazaki M."/>
            <person name="Nogi Y."/>
            <person name="Fujiwara Y."/>
            <person name="Kawato M."/>
            <person name="Kubokawa K."/>
            <person name="Horikoshi K."/>
        </authorList>
    </citation>
    <scope>NUCLEOTIDE SEQUENCE [LARGE SCALE GENOMIC DNA]</scope>
    <source>
        <strain evidence="10 11">JAMM 1380</strain>
    </source>
</reference>
<evidence type="ECO:0000256" key="4">
    <source>
        <dbReference type="ARBA" id="ARBA00022692"/>
    </source>
</evidence>
<dbReference type="AlphaFoldDB" id="A0A7R6PUP1"/>
<dbReference type="PANTHER" id="PTHR30329:SF21">
    <property type="entry name" value="LIPOPROTEIN YIAD-RELATED"/>
    <property type="match status" value="1"/>
</dbReference>